<reference evidence="1 2" key="1">
    <citation type="submission" date="2015-03" db="EMBL/GenBank/DDBJ databases">
        <title>Genome sequencing of Methylobacterium tarhaniae DSM 25844.</title>
        <authorList>
            <person name="Chaudhry V."/>
            <person name="Patil P.B."/>
        </authorList>
    </citation>
    <scope>NUCLEOTIDE SEQUENCE [LARGE SCALE GENOMIC DNA]</scope>
    <source>
        <strain evidence="1 2">DSM 25844</strain>
    </source>
</reference>
<evidence type="ECO:0000313" key="1">
    <source>
        <dbReference type="EMBL" id="KMO29516.1"/>
    </source>
</evidence>
<proteinExistence type="predicted"/>
<evidence type="ECO:0000313" key="2">
    <source>
        <dbReference type="Proteomes" id="UP000036449"/>
    </source>
</evidence>
<gene>
    <name evidence="1" type="ORF">VQ03_29285</name>
</gene>
<dbReference type="RefSeq" id="WP_048454436.1">
    <property type="nucleotide sequence ID" value="NZ_LABZ01000302.1"/>
</dbReference>
<dbReference type="AlphaFoldDB" id="A0A0J6UTM9"/>
<dbReference type="Proteomes" id="UP000036449">
    <property type="component" value="Unassembled WGS sequence"/>
</dbReference>
<organism evidence="1 2">
    <name type="scientific">Methylobacterium tarhaniae</name>
    <dbReference type="NCBI Taxonomy" id="1187852"/>
    <lineage>
        <taxon>Bacteria</taxon>
        <taxon>Pseudomonadati</taxon>
        <taxon>Pseudomonadota</taxon>
        <taxon>Alphaproteobacteria</taxon>
        <taxon>Hyphomicrobiales</taxon>
        <taxon>Methylobacteriaceae</taxon>
        <taxon>Methylobacterium</taxon>
    </lineage>
</organism>
<keyword evidence="2" id="KW-1185">Reference proteome</keyword>
<comment type="caution">
    <text evidence="1">The sequence shown here is derived from an EMBL/GenBank/DDBJ whole genome shotgun (WGS) entry which is preliminary data.</text>
</comment>
<accession>A0A0J6UTM9</accession>
<dbReference type="OrthoDB" id="9910664at2"/>
<dbReference type="PATRIC" id="fig|1187852.3.peg.4324"/>
<name>A0A0J6UTM9_9HYPH</name>
<dbReference type="EMBL" id="LABZ01000302">
    <property type="protein sequence ID" value="KMO29516.1"/>
    <property type="molecule type" value="Genomic_DNA"/>
</dbReference>
<protein>
    <submittedName>
        <fullName evidence="1">Uncharacterized protein</fullName>
    </submittedName>
</protein>
<sequence length="147" mass="16842">MGKLHHIWVRRAHGLPMPLPPKPKRPLGPPVILYWGDAPIRMRSDIEKANLTWEGFLDIMAGEEAEATMRSELPMGARGADAVRKLTLEHERPVVMRDYWARVRVAMERESEHERRRWEALVGIESARLARIAGPPSFLSRFFGRAA</sequence>